<dbReference type="InterPro" id="IPR001348">
    <property type="entry name" value="ATP_PRibTrfase_HisG"/>
</dbReference>
<evidence type="ECO:0000256" key="7">
    <source>
        <dbReference type="ARBA" id="ARBA00020998"/>
    </source>
</evidence>
<comment type="similarity">
    <text evidence="4 16">Belongs to the ATP phosphoribosyltransferase family. Short subfamily.</text>
</comment>
<dbReference type="Pfam" id="PF01634">
    <property type="entry name" value="HisG"/>
    <property type="match status" value="1"/>
</dbReference>
<keyword evidence="8 16" id="KW-0963">Cytoplasm</keyword>
<dbReference type="InterPro" id="IPR024893">
    <property type="entry name" value="ATP_PRibTrfase_HisG_short"/>
</dbReference>
<evidence type="ECO:0000256" key="9">
    <source>
        <dbReference type="ARBA" id="ARBA00022605"/>
    </source>
</evidence>
<dbReference type="PROSITE" id="PS01316">
    <property type="entry name" value="ATP_P_PHORIBOSYLTR"/>
    <property type="match status" value="1"/>
</dbReference>
<evidence type="ECO:0000256" key="10">
    <source>
        <dbReference type="ARBA" id="ARBA00022676"/>
    </source>
</evidence>
<dbReference type="EMBL" id="DTMM01000036">
    <property type="protein sequence ID" value="HFT92693.1"/>
    <property type="molecule type" value="Genomic_DNA"/>
</dbReference>
<evidence type="ECO:0000256" key="16">
    <source>
        <dbReference type="HAMAP-Rule" id="MF_01018"/>
    </source>
</evidence>
<organism evidence="18">
    <name type="scientific">Leptospirillum ferriphilum</name>
    <dbReference type="NCBI Taxonomy" id="178606"/>
    <lineage>
        <taxon>Bacteria</taxon>
        <taxon>Pseudomonadati</taxon>
        <taxon>Nitrospirota</taxon>
        <taxon>Nitrospiria</taxon>
        <taxon>Nitrospirales</taxon>
        <taxon>Nitrospiraceae</taxon>
        <taxon>Leptospirillum</taxon>
    </lineage>
</organism>
<protein>
    <recommendedName>
        <fullName evidence="7 16">ATP phosphoribosyltransferase</fullName>
        <shortName evidence="16">ATP-PRT</shortName>
        <shortName evidence="16">ATP-PRTase</shortName>
        <ecNumber evidence="6 16">2.4.2.17</ecNumber>
    </recommendedName>
</protein>
<dbReference type="PANTHER" id="PTHR21403">
    <property type="entry name" value="ATP PHOSPHORIBOSYLTRANSFERASE ATP-PRTASE"/>
    <property type="match status" value="1"/>
</dbReference>
<evidence type="ECO:0000256" key="5">
    <source>
        <dbReference type="ARBA" id="ARBA00011496"/>
    </source>
</evidence>
<comment type="catalytic activity">
    <reaction evidence="1 16">
        <text>1-(5-phospho-beta-D-ribosyl)-ATP + diphosphate = 5-phospho-alpha-D-ribose 1-diphosphate + ATP</text>
        <dbReference type="Rhea" id="RHEA:18473"/>
        <dbReference type="ChEBI" id="CHEBI:30616"/>
        <dbReference type="ChEBI" id="CHEBI:33019"/>
        <dbReference type="ChEBI" id="CHEBI:58017"/>
        <dbReference type="ChEBI" id="CHEBI:73183"/>
        <dbReference type="EC" id="2.4.2.17"/>
    </reaction>
</comment>
<sequence>MTSPLQLALPKGKMFDDACCLLESAGYRFHGLSSKSRRLTFDSADGELRVLMVRGTDALSYVEHGGADMGVVGLDLILEQGRQVLEPLDLKFGLCRLVVAAPAGSEGQSVSRPIRIATKYPRLAEQFFLERGMSVEILKLYGSLELAPKVGMADQIVDLVATGRTLRENQLEIREEILVSTARLVVNRASWAIKNDRVKNFMDRIRPFLSRDQVISEG</sequence>
<keyword evidence="14 16" id="KW-0368">Histidine biosynthesis</keyword>
<comment type="function">
    <text evidence="15 16">Catalyzes the condensation of ATP and 5-phosphoribose 1-diphosphate to form N'-(5'-phosphoribosyl)-ATP (PR-ATP). Has a crucial role in the pathway because the rate of histidine biosynthesis seems to be controlled primarily by regulation of HisG enzymatic activity.</text>
</comment>
<dbReference type="CDD" id="cd13595">
    <property type="entry name" value="PBP2_HisGs"/>
    <property type="match status" value="1"/>
</dbReference>
<dbReference type="NCBIfam" id="TIGR00070">
    <property type="entry name" value="hisG"/>
    <property type="match status" value="1"/>
</dbReference>
<comment type="domain">
    <text evidence="16">Lacks the C-terminal regulatory region which is replaced by HisZ.</text>
</comment>
<keyword evidence="12 16" id="KW-0547">Nucleotide-binding</keyword>
<dbReference type="HAMAP" id="MF_01018">
    <property type="entry name" value="HisG_Short"/>
    <property type="match status" value="1"/>
</dbReference>
<dbReference type="SUPFAM" id="SSF53850">
    <property type="entry name" value="Periplasmic binding protein-like II"/>
    <property type="match status" value="1"/>
</dbReference>
<name>A0A7C3R2I9_9BACT</name>
<evidence type="ECO:0000256" key="13">
    <source>
        <dbReference type="ARBA" id="ARBA00022840"/>
    </source>
</evidence>
<evidence type="ECO:0000256" key="11">
    <source>
        <dbReference type="ARBA" id="ARBA00022679"/>
    </source>
</evidence>
<evidence type="ECO:0000256" key="3">
    <source>
        <dbReference type="ARBA" id="ARBA00004667"/>
    </source>
</evidence>
<dbReference type="GO" id="GO:0000105">
    <property type="term" value="P:L-histidine biosynthetic process"/>
    <property type="evidence" value="ECO:0007669"/>
    <property type="project" value="UniProtKB-UniRule"/>
</dbReference>
<evidence type="ECO:0000256" key="1">
    <source>
        <dbReference type="ARBA" id="ARBA00000915"/>
    </source>
</evidence>
<dbReference type="InterPro" id="IPR013820">
    <property type="entry name" value="ATP_PRibTrfase_cat"/>
</dbReference>
<keyword evidence="9 16" id="KW-0028">Amino-acid biosynthesis</keyword>
<dbReference type="GO" id="GO:0003879">
    <property type="term" value="F:ATP phosphoribosyltransferase activity"/>
    <property type="evidence" value="ECO:0007669"/>
    <property type="project" value="UniProtKB-UniRule"/>
</dbReference>
<reference evidence="18" key="1">
    <citation type="journal article" date="2020" name="mSystems">
        <title>Genome- and Community-Level Interaction Insights into Carbon Utilization and Element Cycling Functions of Hydrothermarchaeota in Hydrothermal Sediment.</title>
        <authorList>
            <person name="Zhou Z."/>
            <person name="Liu Y."/>
            <person name="Xu W."/>
            <person name="Pan J."/>
            <person name="Luo Z.H."/>
            <person name="Li M."/>
        </authorList>
    </citation>
    <scope>NUCLEOTIDE SEQUENCE [LARGE SCALE GENOMIC DNA]</scope>
    <source>
        <strain evidence="18">SpSt-902</strain>
    </source>
</reference>
<accession>A0A7C3R2I9</accession>
<feature type="domain" description="ATP phosphoribosyltransferase catalytic" evidence="17">
    <location>
        <begin position="54"/>
        <end position="206"/>
    </location>
</feature>
<dbReference type="Gene3D" id="3.40.190.10">
    <property type="entry name" value="Periplasmic binding protein-like II"/>
    <property type="match status" value="2"/>
</dbReference>
<keyword evidence="10 16" id="KW-0328">Glycosyltransferase</keyword>
<keyword evidence="11 16" id="KW-0808">Transferase</keyword>
<evidence type="ECO:0000256" key="2">
    <source>
        <dbReference type="ARBA" id="ARBA00004496"/>
    </source>
</evidence>
<dbReference type="EC" id="2.4.2.17" evidence="6 16"/>
<evidence type="ECO:0000256" key="15">
    <source>
        <dbReference type="ARBA" id="ARBA00024861"/>
    </source>
</evidence>
<comment type="subunit">
    <text evidence="5 16">Heteromultimer composed of HisG and HisZ subunits.</text>
</comment>
<evidence type="ECO:0000256" key="4">
    <source>
        <dbReference type="ARBA" id="ARBA00009489"/>
    </source>
</evidence>
<dbReference type="PANTHER" id="PTHR21403:SF8">
    <property type="entry name" value="ATP PHOSPHORIBOSYLTRANSFERASE"/>
    <property type="match status" value="1"/>
</dbReference>
<dbReference type="AlphaFoldDB" id="A0A7C3R2I9"/>
<dbReference type="FunFam" id="3.40.190.10:FF:000008">
    <property type="entry name" value="ATP phosphoribosyltransferase"/>
    <property type="match status" value="1"/>
</dbReference>
<dbReference type="InterPro" id="IPR018198">
    <property type="entry name" value="ATP_PRibTrfase_CS"/>
</dbReference>
<comment type="pathway">
    <text evidence="3 16">Amino-acid biosynthesis; L-histidine biosynthesis; L-histidine from 5-phospho-alpha-D-ribose 1-diphosphate: step 1/9.</text>
</comment>
<proteinExistence type="inferred from homology"/>
<evidence type="ECO:0000256" key="8">
    <source>
        <dbReference type="ARBA" id="ARBA00022490"/>
    </source>
</evidence>
<comment type="caution">
    <text evidence="18">The sequence shown here is derived from an EMBL/GenBank/DDBJ whole genome shotgun (WGS) entry which is preliminary data.</text>
</comment>
<evidence type="ECO:0000256" key="14">
    <source>
        <dbReference type="ARBA" id="ARBA00023102"/>
    </source>
</evidence>
<comment type="subcellular location">
    <subcellularLocation>
        <location evidence="2 16">Cytoplasm</location>
    </subcellularLocation>
</comment>
<dbReference type="GO" id="GO:0005524">
    <property type="term" value="F:ATP binding"/>
    <property type="evidence" value="ECO:0007669"/>
    <property type="project" value="UniProtKB-KW"/>
</dbReference>
<dbReference type="GO" id="GO:0005737">
    <property type="term" value="C:cytoplasm"/>
    <property type="evidence" value="ECO:0007669"/>
    <property type="project" value="UniProtKB-SubCell"/>
</dbReference>
<evidence type="ECO:0000313" key="18">
    <source>
        <dbReference type="EMBL" id="HFT92693.1"/>
    </source>
</evidence>
<evidence type="ECO:0000259" key="17">
    <source>
        <dbReference type="Pfam" id="PF01634"/>
    </source>
</evidence>
<evidence type="ECO:0000256" key="12">
    <source>
        <dbReference type="ARBA" id="ARBA00022741"/>
    </source>
</evidence>
<gene>
    <name evidence="16" type="primary">hisG</name>
    <name evidence="18" type="ORF">ENX03_01890</name>
</gene>
<keyword evidence="13 16" id="KW-0067">ATP-binding</keyword>
<evidence type="ECO:0000256" key="6">
    <source>
        <dbReference type="ARBA" id="ARBA00011946"/>
    </source>
</evidence>
<dbReference type="UniPathway" id="UPA00031">
    <property type="reaction ID" value="UER00006"/>
</dbReference>